<dbReference type="PROSITE" id="PS51194">
    <property type="entry name" value="HELICASE_CTER"/>
    <property type="match status" value="1"/>
</dbReference>
<dbReference type="InterPro" id="IPR001650">
    <property type="entry name" value="Helicase_C-like"/>
</dbReference>
<evidence type="ECO:0000256" key="2">
    <source>
        <dbReference type="ARBA" id="ARBA00022801"/>
    </source>
</evidence>
<organism evidence="7 8">
    <name type="scientific">Theileria orientalis</name>
    <dbReference type="NCBI Taxonomy" id="68886"/>
    <lineage>
        <taxon>Eukaryota</taxon>
        <taxon>Sar</taxon>
        <taxon>Alveolata</taxon>
        <taxon>Apicomplexa</taxon>
        <taxon>Aconoidasida</taxon>
        <taxon>Piroplasmida</taxon>
        <taxon>Theileriidae</taxon>
        <taxon>Theileria</taxon>
    </lineage>
</organism>
<keyword evidence="3 5" id="KW-0067">ATP-binding</keyword>
<keyword evidence="2 5" id="KW-0378">Hydrolase</keyword>
<evidence type="ECO:0000259" key="6">
    <source>
        <dbReference type="PROSITE" id="PS51194"/>
    </source>
</evidence>
<feature type="domain" description="Helicase C-terminal" evidence="6">
    <location>
        <begin position="147"/>
        <end position="301"/>
    </location>
</feature>
<keyword evidence="1 5" id="KW-0547">Nucleotide-binding</keyword>
<comment type="domain">
    <text evidence="5">The Q motif is unique to and characteristic of the DEAD box family of RNA helicases and controls ATP binding and hydrolysis.</text>
</comment>
<dbReference type="GO" id="GO:0003724">
    <property type="term" value="F:RNA helicase activity"/>
    <property type="evidence" value="ECO:0007669"/>
    <property type="project" value="UniProtKB-EC"/>
</dbReference>
<dbReference type="AlphaFoldDB" id="A0A976SJM7"/>
<keyword evidence="5 7" id="KW-0347">Helicase</keyword>
<evidence type="ECO:0000256" key="4">
    <source>
        <dbReference type="ARBA" id="ARBA00022884"/>
    </source>
</evidence>
<evidence type="ECO:0000256" key="3">
    <source>
        <dbReference type="ARBA" id="ARBA00022840"/>
    </source>
</evidence>
<dbReference type="EC" id="3.6.4.13" evidence="5"/>
<dbReference type="PANTHER" id="PTHR24031">
    <property type="entry name" value="RNA HELICASE"/>
    <property type="match status" value="1"/>
</dbReference>
<name>A0A976SJM7_THEOR</name>
<dbReference type="GO" id="GO:0003723">
    <property type="term" value="F:RNA binding"/>
    <property type="evidence" value="ECO:0007669"/>
    <property type="project" value="UniProtKB-UniRule"/>
</dbReference>
<comment type="function">
    <text evidence="5">RNA helicase.</text>
</comment>
<reference evidence="7" key="1">
    <citation type="submission" date="2022-07" db="EMBL/GenBank/DDBJ databases">
        <title>Evaluation of T. orientalis genome assembly methods using nanopore sequencing and analysis of variation between genomes.</title>
        <authorList>
            <person name="Yam J."/>
            <person name="Micallef M.L."/>
            <person name="Liu M."/>
            <person name="Djordjevic S.P."/>
            <person name="Bogema D.R."/>
            <person name="Jenkins C."/>
        </authorList>
    </citation>
    <scope>NUCLEOTIDE SEQUENCE</scope>
    <source>
        <strain evidence="7">Goon Nure</strain>
    </source>
</reference>
<dbReference type="Gene3D" id="3.40.50.300">
    <property type="entry name" value="P-loop containing nucleotide triphosphate hydrolases"/>
    <property type="match status" value="1"/>
</dbReference>
<dbReference type="SUPFAM" id="SSF52540">
    <property type="entry name" value="P-loop containing nucleoside triphosphate hydrolases"/>
    <property type="match status" value="1"/>
</dbReference>
<evidence type="ECO:0000313" key="7">
    <source>
        <dbReference type="EMBL" id="UVC50124.1"/>
    </source>
</evidence>
<accession>A0A976SJM7</accession>
<dbReference type="InterPro" id="IPR027417">
    <property type="entry name" value="P-loop_NTPase"/>
</dbReference>
<dbReference type="GO" id="GO:0016787">
    <property type="term" value="F:hydrolase activity"/>
    <property type="evidence" value="ECO:0007669"/>
    <property type="project" value="UniProtKB-KW"/>
</dbReference>
<evidence type="ECO:0000313" key="8">
    <source>
        <dbReference type="Proteomes" id="UP000244811"/>
    </source>
</evidence>
<keyword evidence="4 5" id="KW-0694">RNA-binding</keyword>
<sequence>MFIVGSSNQVQRLLLNSFKKDSRSILQSIDFVFLDELDRLIKVPNQYSNDLKKQKLYNNPGSAYNICQSILNVSPHKVRFVCASASITRRHIRKIDRLFEIYRKGRNNNTALIRNKLNSTNTGRYVTIPDTVKHYYCYSNDDSIESKLNVLVELLKNDTTKPIIFISNGSLISIKNQLIKNNIECNILHHELGIKDDIYGDNINPKIKTYEDIYKKIEKFQKKINDSNGRFIMNKINNVLDKTIIISSNDSARGLHIPMLETVYILGKPRNVNEYINIAGRVGRCSRIGRCVTIDSKEKIR</sequence>
<gene>
    <name evidence="7" type="ORF">MACK_003993</name>
</gene>
<evidence type="ECO:0000256" key="1">
    <source>
        <dbReference type="ARBA" id="ARBA00022741"/>
    </source>
</evidence>
<protein>
    <recommendedName>
        <fullName evidence="5">ATP-dependent RNA helicase</fullName>
        <ecNumber evidence="5">3.6.4.13</ecNumber>
    </recommendedName>
</protein>
<dbReference type="EMBL" id="CP056072">
    <property type="protein sequence ID" value="UVC50124.1"/>
    <property type="molecule type" value="Genomic_DNA"/>
</dbReference>
<dbReference type="Pfam" id="PF00271">
    <property type="entry name" value="Helicase_C"/>
    <property type="match status" value="1"/>
</dbReference>
<dbReference type="Proteomes" id="UP000244811">
    <property type="component" value="Chromosome 4"/>
</dbReference>
<dbReference type="GO" id="GO:0005524">
    <property type="term" value="F:ATP binding"/>
    <property type="evidence" value="ECO:0007669"/>
    <property type="project" value="UniProtKB-UniRule"/>
</dbReference>
<comment type="similarity">
    <text evidence="5">Belongs to the DEAD box helicase family.</text>
</comment>
<evidence type="ECO:0000256" key="5">
    <source>
        <dbReference type="RuleBase" id="RU365068"/>
    </source>
</evidence>
<proteinExistence type="inferred from homology"/>
<comment type="catalytic activity">
    <reaction evidence="5">
        <text>ATP + H2O = ADP + phosphate + H(+)</text>
        <dbReference type="Rhea" id="RHEA:13065"/>
        <dbReference type="ChEBI" id="CHEBI:15377"/>
        <dbReference type="ChEBI" id="CHEBI:15378"/>
        <dbReference type="ChEBI" id="CHEBI:30616"/>
        <dbReference type="ChEBI" id="CHEBI:43474"/>
        <dbReference type="ChEBI" id="CHEBI:456216"/>
        <dbReference type="EC" id="3.6.4.13"/>
    </reaction>
</comment>